<sequence>MTQPALITATRKQFHQQLIDSGVLALTDTPSGERIASNADRGQRASKVLSAHIARQLNVPLVQGKGAGQSTGANFEKAVQTFLAATFPYMQTVRPGDWMVQNLGNSRRQDHLARYEPYRHLAELAEAVKQHPELGAALGNSYVISPDVVVIRSAASDNVINADLPIVDKEQALLSPFRASNGETPGFIHAVVSCKFTMRSDRSQNTRSEALNLIRNRKGRAPHIVAVTAEPTMSRIASLALGTGDVDMVYHVMLPELQQAVSEVGSDDAKELMRTLLEGNRLRDIADLPLDLAV</sequence>
<accession>A0A558GII0</accession>
<protein>
    <submittedName>
        <fullName evidence="1">Restriction endonuclease</fullName>
    </submittedName>
</protein>
<comment type="caution">
    <text evidence="1">The sequence shown here is derived from an EMBL/GenBank/DDBJ whole genome shotgun (WGS) entry which is preliminary data.</text>
</comment>
<proteinExistence type="predicted"/>
<dbReference type="EMBL" id="VMTY01000017">
    <property type="protein sequence ID" value="TVU56697.1"/>
    <property type="molecule type" value="Genomic_DNA"/>
</dbReference>
<dbReference type="AlphaFoldDB" id="A0A558GII0"/>
<name>A0A558GII0_9CORY</name>
<keyword evidence="1" id="KW-0255">Endonuclease</keyword>
<reference evidence="1 2" key="1">
    <citation type="submission" date="2019-07" db="EMBL/GenBank/DDBJ databases">
        <title>Draft genome of C. aurimucosum strain 14-2523.</title>
        <authorList>
            <person name="Pacheco L.G.C."/>
            <person name="Aguiar E.R.G.R."/>
            <person name="Navas J."/>
            <person name="Santos C.S."/>
            <person name="Rocha D.J.P.G."/>
        </authorList>
    </citation>
    <scope>NUCLEOTIDE SEQUENCE [LARGE SCALE GENOMIC DNA]</scope>
    <source>
        <strain evidence="1 2">14-2523</strain>
    </source>
</reference>
<gene>
    <name evidence="1" type="ORF">FQK23_06670</name>
</gene>
<dbReference type="SUPFAM" id="SSF52980">
    <property type="entry name" value="Restriction endonuclease-like"/>
    <property type="match status" value="1"/>
</dbReference>
<dbReference type="Proteomes" id="UP000320531">
    <property type="component" value="Unassembled WGS sequence"/>
</dbReference>
<dbReference type="RefSeq" id="WP_083276418.1">
    <property type="nucleotide sequence ID" value="NZ_JAHLMD010000009.1"/>
</dbReference>
<keyword evidence="1" id="KW-0378">Hydrolase</keyword>
<organism evidence="1 2">
    <name type="scientific">Corynebacterium aurimucosum</name>
    <dbReference type="NCBI Taxonomy" id="169292"/>
    <lineage>
        <taxon>Bacteria</taxon>
        <taxon>Bacillati</taxon>
        <taxon>Actinomycetota</taxon>
        <taxon>Actinomycetes</taxon>
        <taxon>Mycobacteriales</taxon>
        <taxon>Corynebacteriaceae</taxon>
        <taxon>Corynebacterium</taxon>
    </lineage>
</organism>
<dbReference type="Gene3D" id="3.40.50.10010">
    <property type="entry name" value="Type-2 restriction enzyme NgoMIV"/>
    <property type="match status" value="1"/>
</dbReference>
<keyword evidence="1" id="KW-0540">Nuclease</keyword>
<evidence type="ECO:0000313" key="1">
    <source>
        <dbReference type="EMBL" id="TVU56697.1"/>
    </source>
</evidence>
<dbReference type="InterPro" id="IPR015105">
    <property type="entry name" value="NgoMIV"/>
</dbReference>
<dbReference type="InterPro" id="IPR037083">
    <property type="entry name" value="NgoMIV_sf"/>
</dbReference>
<evidence type="ECO:0000313" key="2">
    <source>
        <dbReference type="Proteomes" id="UP000320531"/>
    </source>
</evidence>
<dbReference type="CDD" id="cd22340">
    <property type="entry name" value="NgoMIV-like"/>
    <property type="match status" value="1"/>
</dbReference>
<dbReference type="GO" id="GO:0009036">
    <property type="term" value="F:type II site-specific deoxyribonuclease activity"/>
    <property type="evidence" value="ECO:0007669"/>
    <property type="project" value="InterPro"/>
</dbReference>
<dbReference type="GO" id="GO:0009307">
    <property type="term" value="P:DNA restriction-modification system"/>
    <property type="evidence" value="ECO:0007669"/>
    <property type="project" value="InterPro"/>
</dbReference>
<dbReference type="Pfam" id="PF09015">
    <property type="entry name" value="NgoMIV_restric"/>
    <property type="match status" value="1"/>
</dbReference>
<dbReference type="InterPro" id="IPR011335">
    <property type="entry name" value="Restrct_endonuc-II-like"/>
</dbReference>